<dbReference type="Proteomes" id="UP001501295">
    <property type="component" value="Unassembled WGS sequence"/>
</dbReference>
<dbReference type="SUPFAM" id="SSF52113">
    <property type="entry name" value="BRCT domain"/>
    <property type="match status" value="1"/>
</dbReference>
<reference evidence="2" key="1">
    <citation type="journal article" date="2019" name="Int. J. Syst. Evol. Microbiol.">
        <title>The Global Catalogue of Microorganisms (GCM) 10K type strain sequencing project: providing services to taxonomists for standard genome sequencing and annotation.</title>
        <authorList>
            <consortium name="The Broad Institute Genomics Platform"/>
            <consortium name="The Broad Institute Genome Sequencing Center for Infectious Disease"/>
            <person name="Wu L."/>
            <person name="Ma J."/>
        </authorList>
    </citation>
    <scope>NUCLEOTIDE SEQUENCE [LARGE SCALE GENOMIC DNA]</scope>
    <source>
        <strain evidence="2">JCM 18956</strain>
    </source>
</reference>
<comment type="caution">
    <text evidence="1">The sequence shown here is derived from an EMBL/GenBank/DDBJ whole genome shotgun (WGS) entry which is preliminary data.</text>
</comment>
<dbReference type="InterPro" id="IPR036420">
    <property type="entry name" value="BRCT_dom_sf"/>
</dbReference>
<gene>
    <name evidence="1" type="ORF">GCM10025780_33870</name>
</gene>
<evidence type="ECO:0000313" key="2">
    <source>
        <dbReference type="Proteomes" id="UP001501295"/>
    </source>
</evidence>
<proteinExistence type="predicted"/>
<evidence type="ECO:0000313" key="1">
    <source>
        <dbReference type="EMBL" id="GAA4684855.1"/>
    </source>
</evidence>
<keyword evidence="2" id="KW-1185">Reference proteome</keyword>
<protein>
    <submittedName>
        <fullName evidence="1">Uncharacterized protein</fullName>
    </submittedName>
</protein>
<dbReference type="RefSeq" id="WP_345377110.1">
    <property type="nucleotide sequence ID" value="NZ_BAABLM010000010.1"/>
</dbReference>
<organism evidence="1 2">
    <name type="scientific">Frondihabitans cladoniiphilus</name>
    <dbReference type="NCBI Taxonomy" id="715785"/>
    <lineage>
        <taxon>Bacteria</taxon>
        <taxon>Bacillati</taxon>
        <taxon>Actinomycetota</taxon>
        <taxon>Actinomycetes</taxon>
        <taxon>Micrococcales</taxon>
        <taxon>Microbacteriaceae</taxon>
        <taxon>Frondihabitans</taxon>
    </lineage>
</organism>
<sequence>MLDRALSDGYLTVKEAAELTDLELRELEAVAAMLDIDEELFLAALPPRPATALHSLQAAPVDIAQYLQPGNVVVLTGDMWLPRHDLEQLLLARGVVVRPGTTKKTTLLVAADVTSLSGKARKGRDYGVPVAAGGSRGGGWVT</sequence>
<dbReference type="Gene3D" id="3.40.50.10190">
    <property type="entry name" value="BRCT domain"/>
    <property type="match status" value="1"/>
</dbReference>
<dbReference type="EMBL" id="BAABLM010000010">
    <property type="protein sequence ID" value="GAA4684855.1"/>
    <property type="molecule type" value="Genomic_DNA"/>
</dbReference>
<accession>A0ABP8WBX4</accession>
<name>A0ABP8WBX4_9MICO</name>